<organism evidence="2 3">
    <name type="scientific">Candidatus Auribacter fodinae</name>
    <dbReference type="NCBI Taxonomy" id="2093366"/>
    <lineage>
        <taxon>Bacteria</taxon>
        <taxon>Pseudomonadati</taxon>
        <taxon>Candidatus Auribacterota</taxon>
        <taxon>Candidatus Auribacteria</taxon>
        <taxon>Candidatus Auribacterales</taxon>
        <taxon>Candidatus Auribacteraceae</taxon>
        <taxon>Candidatus Auribacter</taxon>
    </lineage>
</organism>
<sequence>MSKHLAVLLSLIVAFVCAGCDNSGQPPDTGTCTHNPACKHLTGKKILYVDSYDPDYLHSKIIRLSAKSILEDRELTYKAVFLDEKHLKGDEALTQSALAAKQVIDEWKPDIIIAADDPANKYLIAPYYRNTELPVVFVGVNWSADEYGYPCSNITGQLQVEFIEGLIAELFKYASGRRIGIITGDSLTQHKLIHFYENNMDILFTEKYFASSFEEWKQRYTRMQSNVDILIVWNYDAISGWNDEEAIAFIMENTTVPTGSIPLHMAPFVLINYSNVPMELGEYAARTAIRILNGTKPADIPVTRNNQLKVYLNMKLAKRLNIKFSMDLIKRANFVSENHLNSAKKNVSK</sequence>
<proteinExistence type="predicted"/>
<evidence type="ECO:0000313" key="2">
    <source>
        <dbReference type="EMBL" id="RJP56166.1"/>
    </source>
</evidence>
<dbReference type="EMBL" id="QZJZ01000101">
    <property type="protein sequence ID" value="RJP56166.1"/>
    <property type="molecule type" value="Genomic_DNA"/>
</dbReference>
<dbReference type="InterPro" id="IPR007487">
    <property type="entry name" value="ABC_transpt-TYRBP-like"/>
</dbReference>
<evidence type="ECO:0000313" key="3">
    <source>
        <dbReference type="Proteomes" id="UP000266426"/>
    </source>
</evidence>
<dbReference type="Gene3D" id="3.40.50.2300">
    <property type="match status" value="2"/>
</dbReference>
<protein>
    <submittedName>
        <fullName evidence="2">ABC transporter substrate-binding protein</fullName>
    </submittedName>
</protein>
<dbReference type="Pfam" id="PF04392">
    <property type="entry name" value="ABC_sub_bind"/>
    <property type="match status" value="1"/>
</dbReference>
<dbReference type="Proteomes" id="UP000266426">
    <property type="component" value="Unassembled WGS sequence"/>
</dbReference>
<comment type="caution">
    <text evidence="2">The sequence shown here is derived from an EMBL/GenBank/DDBJ whole genome shotgun (WGS) entry which is preliminary data.</text>
</comment>
<dbReference type="PANTHER" id="PTHR35271">
    <property type="entry name" value="ABC TRANSPORTER, SUBSTRATE-BINDING LIPOPROTEIN-RELATED"/>
    <property type="match status" value="1"/>
</dbReference>
<gene>
    <name evidence="2" type="ORF">C4541_12980</name>
</gene>
<evidence type="ECO:0000256" key="1">
    <source>
        <dbReference type="SAM" id="SignalP"/>
    </source>
</evidence>
<name>A0A3A4QV95_9BACT</name>
<feature type="chain" id="PRO_5017417078" evidence="1">
    <location>
        <begin position="19"/>
        <end position="349"/>
    </location>
</feature>
<dbReference type="AlphaFoldDB" id="A0A3A4QV95"/>
<feature type="signal peptide" evidence="1">
    <location>
        <begin position="1"/>
        <end position="18"/>
    </location>
</feature>
<dbReference type="PANTHER" id="PTHR35271:SF1">
    <property type="entry name" value="ABC TRANSPORTER, SUBSTRATE-BINDING LIPOPROTEIN"/>
    <property type="match status" value="1"/>
</dbReference>
<accession>A0A3A4QV95</accession>
<reference evidence="2 3" key="1">
    <citation type="journal article" date="2017" name="ISME J.">
        <title>Energy and carbon metabolisms in a deep terrestrial subsurface fluid microbial community.</title>
        <authorList>
            <person name="Momper L."/>
            <person name="Jungbluth S.P."/>
            <person name="Lee M.D."/>
            <person name="Amend J.P."/>
        </authorList>
    </citation>
    <scope>NUCLEOTIDE SEQUENCE [LARGE SCALE GENOMIC DNA]</scope>
    <source>
        <strain evidence="2">SURF_26</strain>
    </source>
</reference>
<keyword evidence="1" id="KW-0732">Signal</keyword>